<comment type="caution">
    <text evidence="2">The sequence shown here is derived from an EMBL/GenBank/DDBJ whole genome shotgun (WGS) entry which is preliminary data.</text>
</comment>
<evidence type="ECO:0000256" key="1">
    <source>
        <dbReference type="SAM" id="Phobius"/>
    </source>
</evidence>
<dbReference type="EMBL" id="PXYY01000071">
    <property type="protein sequence ID" value="PSJ79799.1"/>
    <property type="molecule type" value="Genomic_DNA"/>
</dbReference>
<organism evidence="2 3">
    <name type="scientific">Neisseria iguanae</name>
    <dbReference type="NCBI Taxonomy" id="90242"/>
    <lineage>
        <taxon>Bacteria</taxon>
        <taxon>Pseudomonadati</taxon>
        <taxon>Pseudomonadota</taxon>
        <taxon>Betaproteobacteria</taxon>
        <taxon>Neisseriales</taxon>
        <taxon>Neisseriaceae</taxon>
        <taxon>Neisseria</taxon>
    </lineage>
</organism>
<name>A0A2P7TYK4_9NEIS</name>
<dbReference type="Proteomes" id="UP000241868">
    <property type="component" value="Unassembled WGS sequence"/>
</dbReference>
<accession>A0A2P7TYK4</accession>
<dbReference type="RefSeq" id="WP_106742411.1">
    <property type="nucleotide sequence ID" value="NZ_PXYY01000071.1"/>
</dbReference>
<dbReference type="AlphaFoldDB" id="A0A2P7TYK4"/>
<reference evidence="2 3" key="1">
    <citation type="submission" date="2018-03" db="EMBL/GenBank/DDBJ databases">
        <title>Neisseria weixii sp. nov., isolated from the intestinal contents of Tibetan Plateau pika (Ochotona curzoniae) in Yushu, Qinghai Province, China.</title>
        <authorList>
            <person name="Gui Z."/>
        </authorList>
    </citation>
    <scope>NUCLEOTIDE SEQUENCE [LARGE SCALE GENOMIC DNA]</scope>
    <source>
        <strain evidence="2 3">ATCC 51483</strain>
    </source>
</reference>
<evidence type="ECO:0000313" key="3">
    <source>
        <dbReference type="Proteomes" id="UP000241868"/>
    </source>
</evidence>
<keyword evidence="1" id="KW-0812">Transmembrane</keyword>
<dbReference type="OrthoDB" id="8604011at2"/>
<keyword evidence="1" id="KW-0472">Membrane</keyword>
<sequence length="100" mass="10723">MGYRVGTQCIESKEIAFDYVLSSVSPVITPDGAILKPEKIGNSWFLNGDEIALSLPECSFVGQIQDGALFAAPFLMLFAIMFSFKVVAALINGSRISDGS</sequence>
<proteinExistence type="predicted"/>
<evidence type="ECO:0000313" key="2">
    <source>
        <dbReference type="EMBL" id="PSJ79799.1"/>
    </source>
</evidence>
<keyword evidence="1" id="KW-1133">Transmembrane helix</keyword>
<protein>
    <submittedName>
        <fullName evidence="2">Uncharacterized protein</fullName>
    </submittedName>
</protein>
<keyword evidence="3" id="KW-1185">Reference proteome</keyword>
<feature type="transmembrane region" description="Helical" evidence="1">
    <location>
        <begin position="69"/>
        <end position="91"/>
    </location>
</feature>
<gene>
    <name evidence="2" type="ORF">C7N83_09980</name>
</gene>